<protein>
    <submittedName>
        <fullName evidence="5">Uncharacterized protein</fullName>
    </submittedName>
</protein>
<dbReference type="Gene3D" id="1.10.3210.10">
    <property type="entry name" value="Hypothetical protein af1432"/>
    <property type="match status" value="1"/>
</dbReference>
<gene>
    <name evidence="5" type="ORF">HSACCH_02367</name>
</gene>
<reference evidence="6" key="1">
    <citation type="journal article" date="2013" name="Genome Announc.">
        <title>Genome Sequence of Halanaerobium saccharolyticum subsp. saccharolyticum Strain DSM 6643T, a Halophilic Hydrogen-Producing Bacterium.</title>
        <authorList>
            <person name="Kivisto A."/>
            <person name="Larjo A."/>
            <person name="Ciranna A."/>
            <person name="Santala V."/>
            <person name="Roos C."/>
            <person name="Karp M."/>
        </authorList>
    </citation>
    <scope>NUCLEOTIDE SEQUENCE [LARGE SCALE GENOMIC DNA]</scope>
    <source>
        <strain evidence="6">DSM 6643</strain>
    </source>
</reference>
<keyword evidence="2" id="KW-0812">Transmembrane</keyword>
<feature type="transmembrane region" description="Helical" evidence="2">
    <location>
        <begin position="12"/>
        <end position="33"/>
    </location>
</feature>
<feature type="coiled-coil region" evidence="1">
    <location>
        <begin position="66"/>
        <end position="110"/>
    </location>
</feature>
<evidence type="ECO:0000313" key="6">
    <source>
        <dbReference type="Proteomes" id="UP000012063"/>
    </source>
</evidence>
<dbReference type="SMART" id="SM00471">
    <property type="entry name" value="HDc"/>
    <property type="match status" value="1"/>
</dbReference>
<dbReference type="InterPro" id="IPR006674">
    <property type="entry name" value="HD_domain"/>
</dbReference>
<proteinExistence type="predicted"/>
<keyword evidence="6" id="KW-1185">Reference proteome</keyword>
<organism evidence="5 6">
    <name type="scientific">Halanaerobium saccharolyticum subsp. saccharolyticum DSM 6643</name>
    <dbReference type="NCBI Taxonomy" id="1293054"/>
    <lineage>
        <taxon>Bacteria</taxon>
        <taxon>Bacillati</taxon>
        <taxon>Bacillota</taxon>
        <taxon>Clostridia</taxon>
        <taxon>Halanaerobiales</taxon>
        <taxon>Halanaerobiaceae</taxon>
        <taxon>Halanaerobium</taxon>
    </lineage>
</organism>
<evidence type="ECO:0000256" key="1">
    <source>
        <dbReference type="SAM" id="Coils"/>
    </source>
</evidence>
<dbReference type="CDD" id="cd00077">
    <property type="entry name" value="HDc"/>
    <property type="match status" value="1"/>
</dbReference>
<sequence length="479" mass="55362">MLKLKEEVKIVMIYLLIGFGWIYFSDKILLLFIGDSVQLNQLQTYKGIFYVIVTAIIFYFLFKKYLNDLRKQHQKLEAKNKKLIESNKKIDTINQELDASLKSLEKLNKRFVKMISFVYSLNEKSNLNEEEFLSDLLYNIIEIIPEADYGKIYLIENGQCNFIEAVGHDIDALKQINIFEKSLLDFDSEGVNFSKNYSVNIDDLTSAKKKDFKKALKNIKESMYIDIKVKNRVVGRISLDIAENSEQNFNQGTTHILESFSTLASSFFAYKRFDRLQGKFTKELISSIIKILEIYDEYTKGHSENVANLSMLIAEEMGLSEETVLDTYWAGMVHDIGKLLVPVQILNKTERLEEFEYDIIKKHPVWSSRALADSETLKHISKYVLYHHERWDGYGYPEGLAAEDIPLVSQIIAVADAWDAMTSNRSYRDSLSKEAAIKEIKNNKGSQFSPRAAAAFLRLIDKKELEAVKNKYENYKGMI</sequence>
<name>M5E4F9_9FIRM</name>
<feature type="domain" description="HD" evidence="3">
    <location>
        <begin position="299"/>
        <end position="421"/>
    </location>
</feature>
<feature type="transmembrane region" description="Helical" evidence="2">
    <location>
        <begin position="45"/>
        <end position="62"/>
    </location>
</feature>
<dbReference type="EMBL" id="CAUI01000023">
    <property type="protein sequence ID" value="CCU80854.1"/>
    <property type="molecule type" value="Genomic_DNA"/>
</dbReference>
<feature type="domain" description="HD-GYP" evidence="4">
    <location>
        <begin position="277"/>
        <end position="472"/>
    </location>
</feature>
<evidence type="ECO:0000259" key="3">
    <source>
        <dbReference type="PROSITE" id="PS51831"/>
    </source>
</evidence>
<evidence type="ECO:0000313" key="5">
    <source>
        <dbReference type="EMBL" id="CCU80854.1"/>
    </source>
</evidence>
<dbReference type="AlphaFoldDB" id="M5E4F9"/>
<evidence type="ECO:0000256" key="2">
    <source>
        <dbReference type="SAM" id="Phobius"/>
    </source>
</evidence>
<accession>M5E4F9</accession>
<dbReference type="InterPro" id="IPR037522">
    <property type="entry name" value="HD_GYP_dom"/>
</dbReference>
<keyword evidence="2" id="KW-1133">Transmembrane helix</keyword>
<dbReference type="PANTHER" id="PTHR43155">
    <property type="entry name" value="CYCLIC DI-GMP PHOSPHODIESTERASE PA4108-RELATED"/>
    <property type="match status" value="1"/>
</dbReference>
<dbReference type="InterPro" id="IPR003607">
    <property type="entry name" value="HD/PDEase_dom"/>
</dbReference>
<keyword evidence="2" id="KW-0472">Membrane</keyword>
<dbReference type="STRING" id="1293054.HSACCH_02367"/>
<keyword evidence="1" id="KW-0175">Coiled coil</keyword>
<dbReference type="SUPFAM" id="SSF109604">
    <property type="entry name" value="HD-domain/PDEase-like"/>
    <property type="match status" value="1"/>
</dbReference>
<comment type="caution">
    <text evidence="5">The sequence shown here is derived from an EMBL/GenBank/DDBJ whole genome shotgun (WGS) entry which is preliminary data.</text>
</comment>
<dbReference type="InParanoid" id="M5E4F9"/>
<dbReference type="Pfam" id="PF13487">
    <property type="entry name" value="HD_5"/>
    <property type="match status" value="1"/>
</dbReference>
<dbReference type="PROSITE" id="PS51832">
    <property type="entry name" value="HD_GYP"/>
    <property type="match status" value="1"/>
</dbReference>
<evidence type="ECO:0000259" key="4">
    <source>
        <dbReference type="PROSITE" id="PS51832"/>
    </source>
</evidence>
<dbReference type="eggNOG" id="COG2206">
    <property type="taxonomic scope" value="Bacteria"/>
</dbReference>
<dbReference type="RefSeq" id="WP_005490133.1">
    <property type="nucleotide sequence ID" value="NZ_CAUI01000023.1"/>
</dbReference>
<dbReference type="Proteomes" id="UP000012063">
    <property type="component" value="Unassembled WGS sequence"/>
</dbReference>
<dbReference type="PROSITE" id="PS51831">
    <property type="entry name" value="HD"/>
    <property type="match status" value="1"/>
</dbReference>